<dbReference type="PROSITE" id="PS00518">
    <property type="entry name" value="ZF_RING_1"/>
    <property type="match status" value="1"/>
</dbReference>
<evidence type="ECO:0000313" key="7">
    <source>
        <dbReference type="Proteomes" id="UP000005408"/>
    </source>
</evidence>
<organism evidence="6 7">
    <name type="scientific">Magallana gigas</name>
    <name type="common">Pacific oyster</name>
    <name type="synonym">Crassostrea gigas</name>
    <dbReference type="NCBI Taxonomy" id="29159"/>
    <lineage>
        <taxon>Eukaryota</taxon>
        <taxon>Metazoa</taxon>
        <taxon>Spiralia</taxon>
        <taxon>Lophotrochozoa</taxon>
        <taxon>Mollusca</taxon>
        <taxon>Bivalvia</taxon>
        <taxon>Autobranchia</taxon>
        <taxon>Pteriomorphia</taxon>
        <taxon>Ostreida</taxon>
        <taxon>Ostreoidea</taxon>
        <taxon>Ostreidae</taxon>
        <taxon>Magallana</taxon>
    </lineage>
</organism>
<evidence type="ECO:0000256" key="2">
    <source>
        <dbReference type="ARBA" id="ARBA00022771"/>
    </source>
</evidence>
<keyword evidence="1" id="KW-0479">Metal-binding</keyword>
<dbReference type="PANTHER" id="PTHR25462:SF306">
    <property type="entry name" value="TRIPARTITE MOTIF CONTAINING 9"/>
    <property type="match status" value="1"/>
</dbReference>
<dbReference type="SUPFAM" id="SSF57850">
    <property type="entry name" value="RING/U-box"/>
    <property type="match status" value="1"/>
</dbReference>
<reference evidence="6" key="1">
    <citation type="submission" date="2022-08" db="UniProtKB">
        <authorList>
            <consortium name="EnsemblMetazoa"/>
        </authorList>
    </citation>
    <scope>IDENTIFICATION</scope>
    <source>
        <strain evidence="6">05x7-T-G4-1.051#20</strain>
    </source>
</reference>
<evidence type="ECO:0000256" key="1">
    <source>
        <dbReference type="ARBA" id="ARBA00022723"/>
    </source>
</evidence>
<dbReference type="PROSITE" id="PS50089">
    <property type="entry name" value="ZF_RING_2"/>
    <property type="match status" value="1"/>
</dbReference>
<dbReference type="InterPro" id="IPR001841">
    <property type="entry name" value="Znf_RING"/>
</dbReference>
<dbReference type="Gene3D" id="3.30.40.10">
    <property type="entry name" value="Zinc/RING finger domain, C3HC4 (zinc finger)"/>
    <property type="match status" value="1"/>
</dbReference>
<dbReference type="AlphaFoldDB" id="A0A8W8M541"/>
<dbReference type="PANTHER" id="PTHR25462">
    <property type="entry name" value="BONUS, ISOFORM C-RELATED"/>
    <property type="match status" value="1"/>
</dbReference>
<accession>A0A8W8M541</accession>
<sequence length="255" mass="28526">MEKENALEKIIGSDVIGLLKCNICWDFFTEPTILPCGHTFCMGCLNEIGRHRVKNAKQAVSCDVTILCPNCRHGVMLDDVNNLKNGVRLNYALSSIKETLTNFQSVPKADAATNTETGAVLDEKLKKVEKNMNNVFYELKKKGNVIHSTYAEIAKIRENHLASPACNENMMSQEKSKTKWDQDVDVKKSTLNVNQPEFVPRSRQSFGRQQNTYRGRGGQFFGGRPWKFAPAVTPQYNAGHPAYDPAIVSVYGPSH</sequence>
<dbReference type="Pfam" id="PF13445">
    <property type="entry name" value="zf-RING_UBOX"/>
    <property type="match status" value="1"/>
</dbReference>
<dbReference type="InterPro" id="IPR013083">
    <property type="entry name" value="Znf_RING/FYVE/PHD"/>
</dbReference>
<evidence type="ECO:0000256" key="3">
    <source>
        <dbReference type="ARBA" id="ARBA00022833"/>
    </source>
</evidence>
<dbReference type="InterPro" id="IPR047153">
    <property type="entry name" value="TRIM45/56/19-like"/>
</dbReference>
<name>A0A8W8M541_MAGGI</name>
<evidence type="ECO:0000259" key="5">
    <source>
        <dbReference type="PROSITE" id="PS50089"/>
    </source>
</evidence>
<dbReference type="EnsemblMetazoa" id="G31027.1">
    <property type="protein sequence ID" value="G31027.1:cds"/>
    <property type="gene ID" value="G31027"/>
</dbReference>
<keyword evidence="7" id="KW-1185">Reference proteome</keyword>
<evidence type="ECO:0000256" key="4">
    <source>
        <dbReference type="PROSITE-ProRule" id="PRU00175"/>
    </source>
</evidence>
<keyword evidence="2 4" id="KW-0863">Zinc-finger</keyword>
<protein>
    <recommendedName>
        <fullName evidence="5">RING-type domain-containing protein</fullName>
    </recommendedName>
</protein>
<feature type="domain" description="RING-type" evidence="5">
    <location>
        <begin position="21"/>
        <end position="72"/>
    </location>
</feature>
<dbReference type="InterPro" id="IPR027370">
    <property type="entry name" value="Znf-RING_euk"/>
</dbReference>
<proteinExistence type="predicted"/>
<dbReference type="Proteomes" id="UP000005408">
    <property type="component" value="Unassembled WGS sequence"/>
</dbReference>
<evidence type="ECO:0000313" key="6">
    <source>
        <dbReference type="EnsemblMetazoa" id="G31027.1:cds"/>
    </source>
</evidence>
<dbReference type="GO" id="GO:0008270">
    <property type="term" value="F:zinc ion binding"/>
    <property type="evidence" value="ECO:0007669"/>
    <property type="project" value="UniProtKB-KW"/>
</dbReference>
<dbReference type="SMART" id="SM00184">
    <property type="entry name" value="RING"/>
    <property type="match status" value="1"/>
</dbReference>
<dbReference type="InterPro" id="IPR017907">
    <property type="entry name" value="Znf_RING_CS"/>
</dbReference>
<keyword evidence="3" id="KW-0862">Zinc</keyword>
<dbReference type="GO" id="GO:0061630">
    <property type="term" value="F:ubiquitin protein ligase activity"/>
    <property type="evidence" value="ECO:0007669"/>
    <property type="project" value="TreeGrafter"/>
</dbReference>